<sequence>MIVSVSSAASPEAASINYYWVQLLEKQDSSDSSDLNQSGDLSNSMV</sequence>
<reference evidence="2" key="1">
    <citation type="journal article" date="2019" name="Int. J. Syst. Evol. Microbiol.">
        <title>The Global Catalogue of Microorganisms (GCM) 10K type strain sequencing project: providing services to taxonomists for standard genome sequencing and annotation.</title>
        <authorList>
            <consortium name="The Broad Institute Genomics Platform"/>
            <consortium name="The Broad Institute Genome Sequencing Center for Infectious Disease"/>
            <person name="Wu L."/>
            <person name="Ma J."/>
        </authorList>
    </citation>
    <scope>NUCLEOTIDE SEQUENCE [LARGE SCALE GENOMIC DNA]</scope>
    <source>
        <strain evidence="2">KCTC 19812</strain>
    </source>
</reference>
<comment type="caution">
    <text evidence="1">The sequence shown here is derived from an EMBL/GenBank/DDBJ whole genome shotgun (WGS) entry which is preliminary data.</text>
</comment>
<dbReference type="EMBL" id="JBHUIV010000008">
    <property type="protein sequence ID" value="MFD2200572.1"/>
    <property type="molecule type" value="Genomic_DNA"/>
</dbReference>
<keyword evidence="2" id="KW-1185">Reference proteome</keyword>
<dbReference type="RefSeq" id="WP_380800352.1">
    <property type="nucleotide sequence ID" value="NZ_JBHUIV010000008.1"/>
</dbReference>
<evidence type="ECO:0000313" key="2">
    <source>
        <dbReference type="Proteomes" id="UP001597414"/>
    </source>
</evidence>
<dbReference type="Proteomes" id="UP001597414">
    <property type="component" value="Unassembled WGS sequence"/>
</dbReference>
<name>A0ABW5B378_9BACT</name>
<protein>
    <submittedName>
        <fullName evidence="1">Uncharacterized protein</fullName>
    </submittedName>
</protein>
<organism evidence="1 2">
    <name type="scientific">Shivajiella indica</name>
    <dbReference type="NCBI Taxonomy" id="872115"/>
    <lineage>
        <taxon>Bacteria</taxon>
        <taxon>Pseudomonadati</taxon>
        <taxon>Bacteroidota</taxon>
        <taxon>Cytophagia</taxon>
        <taxon>Cytophagales</taxon>
        <taxon>Cyclobacteriaceae</taxon>
        <taxon>Shivajiella</taxon>
    </lineage>
</organism>
<proteinExistence type="predicted"/>
<evidence type="ECO:0000313" key="1">
    <source>
        <dbReference type="EMBL" id="MFD2200572.1"/>
    </source>
</evidence>
<gene>
    <name evidence="1" type="ORF">ACFSKV_03270</name>
</gene>
<accession>A0ABW5B378</accession>